<organism evidence="1 2">
    <name type="scientific">Mycobacterium innocens</name>
    <dbReference type="NCBI Taxonomy" id="2341083"/>
    <lineage>
        <taxon>Bacteria</taxon>
        <taxon>Bacillati</taxon>
        <taxon>Actinomycetota</taxon>
        <taxon>Actinomycetes</taxon>
        <taxon>Mycobacteriales</taxon>
        <taxon>Mycobacteriaceae</taxon>
        <taxon>Mycobacterium</taxon>
    </lineage>
</organism>
<proteinExistence type="predicted"/>
<sequence>MQYLTIAGMLVLILFPVLVPAVITFVHALTAPAAG</sequence>
<dbReference type="EMBL" id="UPHQ01000048">
    <property type="protein sequence ID" value="VBA36443.1"/>
    <property type="molecule type" value="Genomic_DNA"/>
</dbReference>
<dbReference type="AlphaFoldDB" id="A0A498PW09"/>
<name>A0A498PW09_9MYCO</name>
<accession>A0A498PW09</accession>
<reference evidence="1 2" key="1">
    <citation type="submission" date="2018-09" db="EMBL/GenBank/DDBJ databases">
        <authorList>
            <person name="Tagini F."/>
        </authorList>
    </citation>
    <scope>NUCLEOTIDE SEQUENCE [LARGE SCALE GENOMIC DNA]</scope>
    <source>
        <strain evidence="1 2">MK13</strain>
    </source>
</reference>
<dbReference type="Proteomes" id="UP000267289">
    <property type="component" value="Unassembled WGS sequence"/>
</dbReference>
<gene>
    <name evidence="1" type="ORF">LAUMK13_01157</name>
</gene>
<keyword evidence="2" id="KW-1185">Reference proteome</keyword>
<evidence type="ECO:0000313" key="1">
    <source>
        <dbReference type="EMBL" id="VBA36443.1"/>
    </source>
</evidence>
<protein>
    <submittedName>
        <fullName evidence="1">Uncharacterized protein</fullName>
    </submittedName>
</protein>
<evidence type="ECO:0000313" key="2">
    <source>
        <dbReference type="Proteomes" id="UP000267289"/>
    </source>
</evidence>